<proteinExistence type="predicted"/>
<gene>
    <name evidence="1" type="ORF">H0H81_008306</name>
</gene>
<evidence type="ECO:0000313" key="2">
    <source>
        <dbReference type="Proteomes" id="UP000717328"/>
    </source>
</evidence>
<accession>A0A9P7K4B2</accession>
<name>A0A9P7K4B2_9AGAR</name>
<dbReference type="EMBL" id="JABCKI010005943">
    <property type="protein sequence ID" value="KAG5636358.1"/>
    <property type="molecule type" value="Genomic_DNA"/>
</dbReference>
<evidence type="ECO:0000313" key="1">
    <source>
        <dbReference type="EMBL" id="KAG5636358.1"/>
    </source>
</evidence>
<organism evidence="1 2">
    <name type="scientific">Sphagnurus paluster</name>
    <dbReference type="NCBI Taxonomy" id="117069"/>
    <lineage>
        <taxon>Eukaryota</taxon>
        <taxon>Fungi</taxon>
        <taxon>Dikarya</taxon>
        <taxon>Basidiomycota</taxon>
        <taxon>Agaricomycotina</taxon>
        <taxon>Agaricomycetes</taxon>
        <taxon>Agaricomycetidae</taxon>
        <taxon>Agaricales</taxon>
        <taxon>Tricholomatineae</taxon>
        <taxon>Lyophyllaceae</taxon>
        <taxon>Sphagnurus</taxon>
    </lineage>
</organism>
<keyword evidence="2" id="KW-1185">Reference proteome</keyword>
<sequence length="259" mass="28142">MLTKVSNSPILLKATADKAKGEAAAIQRAGVDEAVGLIPERAQIDDVNLSGKITLCHSLSDSQMTPIQYLGKLLALAKLLKVIRSVGVDVIIIDPNTPCNTHDLLECPCEGLTNTLDVPAAADTQDDDEVDGESAQGFVKACDLKPEAIDKMDRAYMQRKKVGLAALGEWKHINCLRASSRDDIQDDILRRLIDYHELSTKEDAPQNPKSRIDSLLSAVDLHNIVAMDKVFTVKDVPGGSVSYLFEKSSTSCLDEVVDE</sequence>
<dbReference type="OrthoDB" id="413460at2759"/>
<comment type="caution">
    <text evidence="1">The sequence shown here is derived from an EMBL/GenBank/DDBJ whole genome shotgun (WGS) entry which is preliminary data.</text>
</comment>
<dbReference type="Proteomes" id="UP000717328">
    <property type="component" value="Unassembled WGS sequence"/>
</dbReference>
<protein>
    <submittedName>
        <fullName evidence="1">Uncharacterized protein</fullName>
    </submittedName>
</protein>
<reference evidence="1" key="2">
    <citation type="submission" date="2021-10" db="EMBL/GenBank/DDBJ databases">
        <title>Phylogenomics reveals ancestral predisposition of the termite-cultivated fungus Termitomyces towards a domesticated lifestyle.</title>
        <authorList>
            <person name="Auxier B."/>
            <person name="Grum-Grzhimaylo A."/>
            <person name="Cardenas M.E."/>
            <person name="Lodge J.D."/>
            <person name="Laessoe T."/>
            <person name="Pedersen O."/>
            <person name="Smith M.E."/>
            <person name="Kuyper T.W."/>
            <person name="Franco-Molano E.A."/>
            <person name="Baroni T.J."/>
            <person name="Aanen D.K."/>
        </authorList>
    </citation>
    <scope>NUCLEOTIDE SEQUENCE</scope>
    <source>
        <strain evidence="1">D49</strain>
    </source>
</reference>
<reference evidence="1" key="1">
    <citation type="submission" date="2021-02" db="EMBL/GenBank/DDBJ databases">
        <authorList>
            <person name="Nieuwenhuis M."/>
            <person name="Van De Peppel L.J.J."/>
        </authorList>
    </citation>
    <scope>NUCLEOTIDE SEQUENCE</scope>
    <source>
        <strain evidence="1">D49</strain>
    </source>
</reference>
<dbReference type="AlphaFoldDB" id="A0A9P7K4B2"/>